<proteinExistence type="predicted"/>
<evidence type="ECO:0000313" key="3">
    <source>
        <dbReference type="Proteomes" id="UP000002316"/>
    </source>
</evidence>
<protein>
    <submittedName>
        <fullName evidence="2">Uncharacterized protein</fullName>
    </submittedName>
</protein>
<dbReference type="RefSeq" id="XP_011773538.1">
    <property type="nucleotide sequence ID" value="XM_011775236.1"/>
</dbReference>
<dbReference type="Proteomes" id="UP000002316">
    <property type="component" value="Chromosome 5"/>
</dbReference>
<accession>C9ZPC3</accession>
<dbReference type="KEGG" id="tbg:TbgDal_V3890"/>
<name>C9ZPC3_TRYB9</name>
<feature type="region of interest" description="Disordered" evidence="1">
    <location>
        <begin position="44"/>
        <end position="63"/>
    </location>
</feature>
<feature type="region of interest" description="Disordered" evidence="1">
    <location>
        <begin position="1"/>
        <end position="36"/>
    </location>
</feature>
<dbReference type="GeneID" id="23861391"/>
<dbReference type="EMBL" id="FN554968">
    <property type="protein sequence ID" value="CBH11251.1"/>
    <property type="molecule type" value="Genomic_DNA"/>
</dbReference>
<sequence length="100" mass="10936">MAGNDDGSIVSRKRFVATPPAFGGHPTLGRSHRPPPFFKKKKLVTQHKGWERKGSPKTPGNYNRNSGCAVTLALLQLVCKLLMTAVIPDPGRAKQKVNFL</sequence>
<dbReference type="AlphaFoldDB" id="C9ZPC3"/>
<evidence type="ECO:0000256" key="1">
    <source>
        <dbReference type="SAM" id="MobiDB-lite"/>
    </source>
</evidence>
<organism evidence="2 3">
    <name type="scientific">Trypanosoma brucei gambiense (strain MHOM/CI/86/DAL972)</name>
    <dbReference type="NCBI Taxonomy" id="679716"/>
    <lineage>
        <taxon>Eukaryota</taxon>
        <taxon>Discoba</taxon>
        <taxon>Euglenozoa</taxon>
        <taxon>Kinetoplastea</taxon>
        <taxon>Metakinetoplastina</taxon>
        <taxon>Trypanosomatida</taxon>
        <taxon>Trypanosomatidae</taxon>
        <taxon>Trypanosoma</taxon>
    </lineage>
</organism>
<reference evidence="3" key="1">
    <citation type="journal article" date="2010" name="PLoS Negl. Trop. Dis.">
        <title>The genome sequence of Trypanosoma brucei gambiense, causative agent of chronic human african trypanosomiasis.</title>
        <authorList>
            <person name="Jackson A.P."/>
            <person name="Sanders M."/>
            <person name="Berry A."/>
            <person name="McQuillan J."/>
            <person name="Aslett M.A."/>
            <person name="Quail M.A."/>
            <person name="Chukualim B."/>
            <person name="Capewell P."/>
            <person name="MacLeod A."/>
            <person name="Melville S.E."/>
            <person name="Gibson W."/>
            <person name="Barry J.D."/>
            <person name="Berriman M."/>
            <person name="Hertz-Fowler C."/>
        </authorList>
    </citation>
    <scope>NUCLEOTIDE SEQUENCE [LARGE SCALE GENOMIC DNA]</scope>
    <source>
        <strain evidence="3">MHOM/CI/86/DAL972</strain>
    </source>
</reference>
<gene>
    <name evidence="2" type="ORF">TbgDal_V3890</name>
</gene>
<evidence type="ECO:0000313" key="2">
    <source>
        <dbReference type="EMBL" id="CBH11251.1"/>
    </source>
</evidence>